<evidence type="ECO:0000259" key="4">
    <source>
        <dbReference type="Pfam" id="PF00561"/>
    </source>
</evidence>
<gene>
    <name evidence="6" type="ORF">AVDCRST_MAG81-4680</name>
</gene>
<feature type="signal peptide" evidence="3">
    <location>
        <begin position="1"/>
        <end position="20"/>
    </location>
</feature>
<keyword evidence="2" id="KW-0378">Hydrolase</keyword>
<evidence type="ECO:0008006" key="7">
    <source>
        <dbReference type="Google" id="ProtNLM"/>
    </source>
</evidence>
<dbReference type="SUPFAM" id="SSF53474">
    <property type="entry name" value="alpha/beta-Hydrolases"/>
    <property type="match status" value="1"/>
</dbReference>
<comment type="similarity">
    <text evidence="1">Belongs to the peptidase S33 family.</text>
</comment>
<feature type="domain" description="AB hydrolase-1" evidence="4">
    <location>
        <begin position="100"/>
        <end position="270"/>
    </location>
</feature>
<evidence type="ECO:0000313" key="6">
    <source>
        <dbReference type="EMBL" id="CAA9589391.1"/>
    </source>
</evidence>
<dbReference type="InterPro" id="IPR051601">
    <property type="entry name" value="Serine_prot/Carboxylest_S33"/>
</dbReference>
<accession>A0A6J4VV81</accession>
<dbReference type="Gene3D" id="3.40.50.1820">
    <property type="entry name" value="alpha/beta hydrolase"/>
    <property type="match status" value="2"/>
</dbReference>
<keyword evidence="3" id="KW-0732">Signal</keyword>
<dbReference type="AlphaFoldDB" id="A0A6J4VV81"/>
<sequence>MKRIYRFLGLAVMASPFAFAELVQAEAKPQAAIAQSPTAAPYRIKTEPCPELLLSEETEGKTVTCGILTVPENYNQPNGRQVEISYARIHSKSLSPLPDPIFYLEGGPGGSSIEQLIGFPRAFATHRQTRDLVVFDQRGAKYSAPRLGCEPVSLATKELAQFDQYVKKVADGNPLTDDKKIALYAFCAELLQRYGGGIDLSQFNTPNSARDTVNLAAALGYKQVNLYGVSYGTNLAMVIMRDHPKWVRSVLLDSTATPHVNKYTEGTRRMVTPVANLLQDCQTDAACNQAYPNLKDRLNALLEKLDKNPIPLPKANTSATKAEPAEVAETSITLESFASHVPEWLNNNSSFATYLPLMINQLEQGNTTLYEQALSGKLFQAAPQPEGFQVAQYYQKLATKFQIEAEKLLQTRAFDAQLKRPSLQWVKQVLGLVKELPEDKKNRATINFFGLEYESGKTRNRGPLIALVTKTFPTQTAKTLQARLEAMSEAEVRHIYEVLANALEREGSVDKGTTKGMYMSVDCREQASWGSPAALEADYRRQPLPLLGKPEYIGMLEQFAMCKHWPVKPANSSEHQVVKSNIPTLVMQGRYDSHTTTDRGVRAMEGLTNGTYVEFPSQGHGVTIQHLNDATLPPCARDIGIAFIDRPEVAPDTSCTTALKPKFVLPSK</sequence>
<evidence type="ECO:0000256" key="2">
    <source>
        <dbReference type="ARBA" id="ARBA00022801"/>
    </source>
</evidence>
<proteinExistence type="inferred from homology"/>
<feature type="domain" description="Peptidase S33 tripeptidyl aminopeptidase-like C-terminal" evidence="5">
    <location>
        <begin position="555"/>
        <end position="655"/>
    </location>
</feature>
<reference evidence="6" key="1">
    <citation type="submission" date="2020-02" db="EMBL/GenBank/DDBJ databases">
        <authorList>
            <person name="Meier V. D."/>
        </authorList>
    </citation>
    <scope>NUCLEOTIDE SEQUENCE</scope>
    <source>
        <strain evidence="6">AVDCRST_MAG81</strain>
    </source>
</reference>
<dbReference type="InterPro" id="IPR013595">
    <property type="entry name" value="Pept_S33_TAP-like_C"/>
</dbReference>
<dbReference type="Pfam" id="PF00561">
    <property type="entry name" value="Abhydrolase_1"/>
    <property type="match status" value="1"/>
</dbReference>
<evidence type="ECO:0000256" key="1">
    <source>
        <dbReference type="ARBA" id="ARBA00010088"/>
    </source>
</evidence>
<evidence type="ECO:0000256" key="3">
    <source>
        <dbReference type="SAM" id="SignalP"/>
    </source>
</evidence>
<dbReference type="EMBL" id="CADCWO010000242">
    <property type="protein sequence ID" value="CAA9589391.1"/>
    <property type="molecule type" value="Genomic_DNA"/>
</dbReference>
<dbReference type="InterPro" id="IPR000073">
    <property type="entry name" value="AB_hydrolase_1"/>
</dbReference>
<protein>
    <recommendedName>
        <fullName evidence="7">AB hydrolase-1 domain-containing protein</fullName>
    </recommendedName>
</protein>
<dbReference type="InterPro" id="IPR029058">
    <property type="entry name" value="AB_hydrolase_fold"/>
</dbReference>
<dbReference type="PANTHER" id="PTHR43248">
    <property type="entry name" value="2-SUCCINYL-6-HYDROXY-2,4-CYCLOHEXADIENE-1-CARBOXYLATE SYNTHASE"/>
    <property type="match status" value="1"/>
</dbReference>
<organism evidence="6">
    <name type="scientific">uncultured Synechococcales cyanobacterium</name>
    <dbReference type="NCBI Taxonomy" id="1936017"/>
    <lineage>
        <taxon>Bacteria</taxon>
        <taxon>Bacillati</taxon>
        <taxon>Cyanobacteriota</taxon>
        <taxon>Cyanophyceae</taxon>
        <taxon>Synechococcales</taxon>
        <taxon>environmental samples</taxon>
    </lineage>
</organism>
<name>A0A6J4VV81_9CYAN</name>
<feature type="chain" id="PRO_5027054748" description="AB hydrolase-1 domain-containing protein" evidence="3">
    <location>
        <begin position="21"/>
        <end position="668"/>
    </location>
</feature>
<dbReference type="PANTHER" id="PTHR43248:SF25">
    <property type="entry name" value="AB HYDROLASE-1 DOMAIN-CONTAINING PROTEIN-RELATED"/>
    <property type="match status" value="1"/>
</dbReference>
<evidence type="ECO:0000259" key="5">
    <source>
        <dbReference type="Pfam" id="PF08386"/>
    </source>
</evidence>
<dbReference type="GO" id="GO:0016787">
    <property type="term" value="F:hydrolase activity"/>
    <property type="evidence" value="ECO:0007669"/>
    <property type="project" value="UniProtKB-KW"/>
</dbReference>
<dbReference type="Pfam" id="PF08386">
    <property type="entry name" value="Abhydrolase_4"/>
    <property type="match status" value="1"/>
</dbReference>